<proteinExistence type="predicted"/>
<dbReference type="EMBL" id="GBXM01014518">
    <property type="protein sequence ID" value="JAH94059.1"/>
    <property type="molecule type" value="Transcribed_RNA"/>
</dbReference>
<evidence type="ECO:0000256" key="1">
    <source>
        <dbReference type="SAM" id="MobiDB-lite"/>
    </source>
</evidence>
<feature type="compositionally biased region" description="Polar residues" evidence="1">
    <location>
        <begin position="30"/>
        <end position="46"/>
    </location>
</feature>
<accession>A0A0E9WUI1</accession>
<feature type="region of interest" description="Disordered" evidence="1">
    <location>
        <begin position="26"/>
        <end position="67"/>
    </location>
</feature>
<name>A0A0E9WUI1_ANGAN</name>
<reference evidence="2" key="1">
    <citation type="submission" date="2014-11" db="EMBL/GenBank/DDBJ databases">
        <authorList>
            <person name="Amaro Gonzalez C."/>
        </authorList>
    </citation>
    <scope>NUCLEOTIDE SEQUENCE</scope>
</reference>
<reference evidence="2" key="2">
    <citation type="journal article" date="2015" name="Fish Shellfish Immunol.">
        <title>Early steps in the European eel (Anguilla anguilla)-Vibrio vulnificus interaction in the gills: Role of the RtxA13 toxin.</title>
        <authorList>
            <person name="Callol A."/>
            <person name="Pajuelo D."/>
            <person name="Ebbesson L."/>
            <person name="Teles M."/>
            <person name="MacKenzie S."/>
            <person name="Amaro C."/>
        </authorList>
    </citation>
    <scope>NUCLEOTIDE SEQUENCE</scope>
</reference>
<protein>
    <submittedName>
        <fullName evidence="2">Uncharacterized protein</fullName>
    </submittedName>
</protein>
<dbReference type="AlphaFoldDB" id="A0A0E9WUI1"/>
<sequence>MYYIYHRHATETEDLSVLGTSTARKKTHTSDFPCQKHQTYTPQGTEGPTPVDSCVNNPHGVHSKCST</sequence>
<organism evidence="2">
    <name type="scientific">Anguilla anguilla</name>
    <name type="common">European freshwater eel</name>
    <name type="synonym">Muraena anguilla</name>
    <dbReference type="NCBI Taxonomy" id="7936"/>
    <lineage>
        <taxon>Eukaryota</taxon>
        <taxon>Metazoa</taxon>
        <taxon>Chordata</taxon>
        <taxon>Craniata</taxon>
        <taxon>Vertebrata</taxon>
        <taxon>Euteleostomi</taxon>
        <taxon>Actinopterygii</taxon>
        <taxon>Neopterygii</taxon>
        <taxon>Teleostei</taxon>
        <taxon>Anguilliformes</taxon>
        <taxon>Anguillidae</taxon>
        <taxon>Anguilla</taxon>
    </lineage>
</organism>
<evidence type="ECO:0000313" key="2">
    <source>
        <dbReference type="EMBL" id="JAH94059.1"/>
    </source>
</evidence>